<evidence type="ECO:0000256" key="8">
    <source>
        <dbReference type="ARBA" id="ARBA00023136"/>
    </source>
</evidence>
<dbReference type="InterPro" id="IPR017871">
    <property type="entry name" value="ABC_transporter-like_CS"/>
</dbReference>
<evidence type="ECO:0000256" key="2">
    <source>
        <dbReference type="ARBA" id="ARBA00006012"/>
    </source>
</evidence>
<feature type="transmembrane region" description="Helical" evidence="10">
    <location>
        <begin position="763"/>
        <end position="784"/>
    </location>
</feature>
<dbReference type="InParanoid" id="A0A218YY61"/>
<feature type="transmembrane region" description="Helical" evidence="10">
    <location>
        <begin position="1359"/>
        <end position="1377"/>
    </location>
</feature>
<dbReference type="GO" id="GO:0016020">
    <property type="term" value="C:membrane"/>
    <property type="evidence" value="ECO:0007669"/>
    <property type="project" value="UniProtKB-SubCell"/>
</dbReference>
<dbReference type="InterPro" id="IPR029481">
    <property type="entry name" value="ABC_trans_N"/>
</dbReference>
<feature type="domain" description="ABC transporter" evidence="11">
    <location>
        <begin position="871"/>
        <end position="1113"/>
    </location>
</feature>
<feature type="transmembrane region" description="Helical" evidence="10">
    <location>
        <begin position="1205"/>
        <end position="1226"/>
    </location>
</feature>
<feature type="compositionally biased region" description="Basic and acidic residues" evidence="9">
    <location>
        <begin position="28"/>
        <end position="42"/>
    </location>
</feature>
<dbReference type="GO" id="GO:0140359">
    <property type="term" value="F:ABC-type transporter activity"/>
    <property type="evidence" value="ECO:0007669"/>
    <property type="project" value="InterPro"/>
</dbReference>
<evidence type="ECO:0000256" key="10">
    <source>
        <dbReference type="SAM" id="Phobius"/>
    </source>
</evidence>
<keyword evidence="3" id="KW-0813">Transport</keyword>
<feature type="region of interest" description="Disordered" evidence="9">
    <location>
        <begin position="809"/>
        <end position="864"/>
    </location>
</feature>
<keyword evidence="4 10" id="KW-0812">Transmembrane</keyword>
<proteinExistence type="inferred from homology"/>
<keyword evidence="5" id="KW-0547">Nucleotide-binding</keyword>
<dbReference type="Pfam" id="PF00005">
    <property type="entry name" value="ABC_tran"/>
    <property type="match status" value="2"/>
</dbReference>
<reference evidence="12 13" key="1">
    <citation type="submission" date="2017-04" db="EMBL/GenBank/DDBJ databases">
        <title>Draft genome sequence of Marssonina coronaria NL1: causal agent of apple blotch.</title>
        <authorList>
            <person name="Cheng Q."/>
        </authorList>
    </citation>
    <scope>NUCLEOTIDE SEQUENCE [LARGE SCALE GENOMIC DNA]</scope>
    <source>
        <strain evidence="12 13">NL1</strain>
    </source>
</reference>
<feature type="transmembrane region" description="Helical" evidence="10">
    <location>
        <begin position="1282"/>
        <end position="1308"/>
    </location>
</feature>
<sequence length="1511" mass="168098">MAFTSPFGGVPQMNTHNNAIELAGLENLQRDRADDKDTDKPRLGSAYTDGGVTDDTSSEENNIVRLARTLTRPSGQADGPKNPFFDSTDPALDPHSDKFDARIWTQSVISLSSRAADSGTSRTAGISYRDLSCHGYGDPTDYQKTFGNSFLELGSVFNKIRGVGKRKIQILRDFDGLVKSGEMLVVLGRPGSGCSTLLKTIAGETNGFHVDPNANINYQGIPKEIMHHDFRGECIYQAEVDVHFPQLTVGQTLDFAAKARAPSNRIPGVTRERYAEHMRDVVMAVFRLTHTMNTKVGNDFVRGVSGGERKRVSIAEAALGGSPIQCWDNSTRGLDSATALEFVKALRLSTELSGSTAVVAIYQASQSIYDTFDKVAVLYEGRQIYFGEINAAKTFFINLGFECPDRQTTADFLTSLTSPSERRVRPGFEHKTPKTADEFAKIWQESSDRRKLLEEITQFEKEFPVEGTHLKQFAAARQAQQAKGQRAKSPYTLSIPLQIKICMRRGFQRLQGTLPEIIFGVFSNILMSIVVGSLFVQLENNTSTMGNRGALIFFAILINAFSGAQEIPSLFGQRPIVEKHAKYAFYHPFAEAIATMTCDLPKKIATSLSSNLALYFITGLRPTAENFFVFVLFSFVTTICMSMFFRSIGSTSRTMSQAMVPSALFILALVVYTGFTIPTRDMVPWFRWLNYVNPVAYGFEALLINEFHNRKIPCSVFVPSGTSYADISPEQRICSSKGAEAGADFVDGDTYLKVTYGYEHSHLWRNLGILFAFMVFGMAIHLLTTEFISAQRSKGEVLVFPRNQVPTLRSTDDEEAITNERLNSEAMSSGGNLSSGKETAPDGKDMGSETQSSSASSRRSRSSSIENKPIFQWENLNYDVKIKTETRRLLDSVDGWVKPGTLTALMGVSGAGKTTLLDVLASRVTMGVVDGSMLVDGRERDIGFQRKTGYVQQQDLHLATSTVREALTFSALLRQPATTPKAEKLAYVDEVINILEMGDYANAVVGVPGEGLNVEQRKRLTIGVELAAKPALLLFLDEPTSGLDSQTAWSICALLRKLANNGQAILCTIHQPSAVLFQEFDRLLFLARGGKTVYFGDIGHGSQILTKYFERQGARPCGDEENPAEWMIEIITANPDEGAIDWPQAWRDSPEKKAVKDTLAEMRQRLASKPAQADPGSLLQYAVPFRDQIMLVLERVFQQYWRTPVYLFSKIALCFLATMFIGFSFFDSATSLQGIQNQLFSIFMLLTIFNSITSQIMPHFVTQRALYEVRERPSKTYSWQAFMVSNILVELPWNALVSVLVYVCYYYPIGMYRHAEVADQFTERSGLMFLFIFAFLMFASTFAHMMISGLETADGAGGIGSLLFTLCLIFCGVLVAPDAMPRFWIFMYRVSPFSYLVAGMLSTGLANVRVTCSDIEYLFVEPANNSTCGEYFASYIEASGGYLTNPLATNRCQFCSVADTNTLLSDLGIEYSTRWRDFGLLWVYIFFNVGMALLMYWWLRVPKISKKDKKA</sequence>
<dbReference type="OrthoDB" id="245989at2759"/>
<evidence type="ECO:0000259" key="11">
    <source>
        <dbReference type="PROSITE" id="PS50893"/>
    </source>
</evidence>
<feature type="region of interest" description="Disordered" evidence="9">
    <location>
        <begin position="25"/>
        <end position="61"/>
    </location>
</feature>
<feature type="compositionally biased region" description="Polar residues" evidence="9">
    <location>
        <begin position="825"/>
        <end position="837"/>
    </location>
</feature>
<dbReference type="EMBL" id="MZNU01000326">
    <property type="protein sequence ID" value="OWP00412.1"/>
    <property type="molecule type" value="Genomic_DNA"/>
</dbReference>
<evidence type="ECO:0000256" key="5">
    <source>
        <dbReference type="ARBA" id="ARBA00022741"/>
    </source>
</evidence>
<dbReference type="SUPFAM" id="SSF52540">
    <property type="entry name" value="P-loop containing nucleoside triphosphate hydrolases"/>
    <property type="match status" value="2"/>
</dbReference>
<dbReference type="InterPro" id="IPR003439">
    <property type="entry name" value="ABC_transporter-like_ATP-bd"/>
</dbReference>
<feature type="transmembrane region" description="Helical" evidence="10">
    <location>
        <begin position="627"/>
        <end position="646"/>
    </location>
</feature>
<keyword evidence="8 10" id="KW-0472">Membrane</keyword>
<feature type="transmembrane region" description="Helical" evidence="10">
    <location>
        <begin position="1238"/>
        <end position="1261"/>
    </location>
</feature>
<dbReference type="InterPro" id="IPR013525">
    <property type="entry name" value="ABC2_TM"/>
</dbReference>
<comment type="subcellular location">
    <subcellularLocation>
        <location evidence="1">Membrane</location>
        <topology evidence="1">Multi-pass membrane protein</topology>
    </subcellularLocation>
</comment>
<evidence type="ECO:0000256" key="1">
    <source>
        <dbReference type="ARBA" id="ARBA00004141"/>
    </source>
</evidence>
<evidence type="ECO:0000313" key="12">
    <source>
        <dbReference type="EMBL" id="OWP00412.1"/>
    </source>
</evidence>
<dbReference type="FunFam" id="3.40.50.300:FF:000881">
    <property type="entry name" value="ABC multidrug transporter A-1"/>
    <property type="match status" value="1"/>
</dbReference>
<dbReference type="GO" id="GO:0016887">
    <property type="term" value="F:ATP hydrolysis activity"/>
    <property type="evidence" value="ECO:0007669"/>
    <property type="project" value="InterPro"/>
</dbReference>
<dbReference type="PROSITE" id="PS50893">
    <property type="entry name" value="ABC_TRANSPORTER_2"/>
    <property type="match status" value="2"/>
</dbReference>
<dbReference type="Gene3D" id="3.40.50.300">
    <property type="entry name" value="P-loop containing nucleotide triphosphate hydrolases"/>
    <property type="match status" value="2"/>
</dbReference>
<dbReference type="PROSITE" id="PS00211">
    <property type="entry name" value="ABC_TRANSPORTER_1"/>
    <property type="match status" value="1"/>
</dbReference>
<dbReference type="Pfam" id="PF01061">
    <property type="entry name" value="ABC2_membrane"/>
    <property type="match status" value="2"/>
</dbReference>
<comment type="caution">
    <text evidence="12">The sequence shown here is derived from an EMBL/GenBank/DDBJ whole genome shotgun (WGS) entry which is preliminary data.</text>
</comment>
<dbReference type="SMART" id="SM00382">
    <property type="entry name" value="AAA"/>
    <property type="match status" value="2"/>
</dbReference>
<evidence type="ECO:0000256" key="6">
    <source>
        <dbReference type="ARBA" id="ARBA00022840"/>
    </source>
</evidence>
<dbReference type="CDD" id="cd03233">
    <property type="entry name" value="ABCG_PDR_domain1"/>
    <property type="match status" value="1"/>
</dbReference>
<dbReference type="FunCoup" id="A0A218YY61">
    <property type="interactions" value="333"/>
</dbReference>
<dbReference type="InterPro" id="IPR027417">
    <property type="entry name" value="P-loop_NTPase"/>
</dbReference>
<evidence type="ECO:0000256" key="4">
    <source>
        <dbReference type="ARBA" id="ARBA00022692"/>
    </source>
</evidence>
<dbReference type="FunFam" id="3.40.50.300:FF:000054">
    <property type="entry name" value="ABC multidrug transporter atrF"/>
    <property type="match status" value="1"/>
</dbReference>
<dbReference type="PANTHER" id="PTHR19241">
    <property type="entry name" value="ATP-BINDING CASSETTE TRANSPORTER"/>
    <property type="match status" value="1"/>
</dbReference>
<dbReference type="InterPro" id="IPR034003">
    <property type="entry name" value="ABCG_PDR_2"/>
</dbReference>
<feature type="transmembrane region" description="Helical" evidence="10">
    <location>
        <begin position="658"/>
        <end position="677"/>
    </location>
</feature>
<dbReference type="Pfam" id="PF14510">
    <property type="entry name" value="ABC_trans_N"/>
    <property type="match status" value="1"/>
</dbReference>
<evidence type="ECO:0000313" key="13">
    <source>
        <dbReference type="Proteomes" id="UP000242519"/>
    </source>
</evidence>
<keyword evidence="7 10" id="KW-1133">Transmembrane helix</keyword>
<evidence type="ECO:0000256" key="3">
    <source>
        <dbReference type="ARBA" id="ARBA00022448"/>
    </source>
</evidence>
<dbReference type="InterPro" id="IPR034001">
    <property type="entry name" value="ABCG_PDR_1"/>
</dbReference>
<comment type="similarity">
    <text evidence="2">Belongs to the ABC transporter superfamily. ABCG family. PDR (TC 3.A.1.205) subfamily.</text>
</comment>
<dbReference type="CDD" id="cd03232">
    <property type="entry name" value="ABCG_PDR_domain2"/>
    <property type="match status" value="1"/>
</dbReference>
<keyword evidence="13" id="KW-1185">Reference proteome</keyword>
<dbReference type="InterPro" id="IPR010929">
    <property type="entry name" value="PDR_CDR_ABC"/>
</dbReference>
<dbReference type="STRING" id="503106.A0A218YY61"/>
<feature type="transmembrane region" description="Helical" evidence="10">
    <location>
        <begin position="517"/>
        <end position="538"/>
    </location>
</feature>
<accession>A0A218YY61</accession>
<name>A0A218YY61_9HELO</name>
<keyword evidence="6" id="KW-0067">ATP-binding</keyword>
<dbReference type="GO" id="GO:0005524">
    <property type="term" value="F:ATP binding"/>
    <property type="evidence" value="ECO:0007669"/>
    <property type="project" value="UniProtKB-KW"/>
</dbReference>
<dbReference type="InterPro" id="IPR043926">
    <property type="entry name" value="ABCG_dom"/>
</dbReference>
<feature type="transmembrane region" description="Helical" evidence="10">
    <location>
        <begin position="1481"/>
        <end position="1499"/>
    </location>
</feature>
<dbReference type="Pfam" id="PF19055">
    <property type="entry name" value="ABC2_membrane_7"/>
    <property type="match status" value="1"/>
</dbReference>
<dbReference type="Proteomes" id="UP000242519">
    <property type="component" value="Unassembled WGS sequence"/>
</dbReference>
<dbReference type="Pfam" id="PF06422">
    <property type="entry name" value="PDR_CDR"/>
    <property type="match status" value="1"/>
</dbReference>
<feature type="transmembrane region" description="Helical" evidence="10">
    <location>
        <begin position="1328"/>
        <end position="1347"/>
    </location>
</feature>
<gene>
    <name evidence="12" type="ORF">B2J93_3962</name>
</gene>
<evidence type="ECO:0000256" key="9">
    <source>
        <dbReference type="SAM" id="MobiDB-lite"/>
    </source>
</evidence>
<dbReference type="InterPro" id="IPR003593">
    <property type="entry name" value="AAA+_ATPase"/>
</dbReference>
<feature type="domain" description="ABC transporter" evidence="11">
    <location>
        <begin position="151"/>
        <end position="405"/>
    </location>
</feature>
<organism evidence="12 13">
    <name type="scientific">Diplocarpon coronariae</name>
    <dbReference type="NCBI Taxonomy" id="2795749"/>
    <lineage>
        <taxon>Eukaryota</taxon>
        <taxon>Fungi</taxon>
        <taxon>Dikarya</taxon>
        <taxon>Ascomycota</taxon>
        <taxon>Pezizomycotina</taxon>
        <taxon>Leotiomycetes</taxon>
        <taxon>Helotiales</taxon>
        <taxon>Drepanopezizaceae</taxon>
        <taxon>Diplocarpon</taxon>
    </lineage>
</organism>
<protein>
    <recommendedName>
        <fullName evidence="11">ABC transporter domain-containing protein</fullName>
    </recommendedName>
</protein>
<evidence type="ECO:0000256" key="7">
    <source>
        <dbReference type="ARBA" id="ARBA00022989"/>
    </source>
</evidence>